<dbReference type="PROSITE" id="PS50949">
    <property type="entry name" value="HTH_GNTR"/>
    <property type="match status" value="1"/>
</dbReference>
<name>A0A6P1TP11_9FIRM</name>
<dbReference type="InterPro" id="IPR036390">
    <property type="entry name" value="WH_DNA-bd_sf"/>
</dbReference>
<dbReference type="Proteomes" id="UP000464314">
    <property type="component" value="Chromosome"/>
</dbReference>
<proteinExistence type="predicted"/>
<dbReference type="GO" id="GO:0003700">
    <property type="term" value="F:DNA-binding transcription factor activity"/>
    <property type="evidence" value="ECO:0007669"/>
    <property type="project" value="InterPro"/>
</dbReference>
<dbReference type="GO" id="GO:0003677">
    <property type="term" value="F:DNA binding"/>
    <property type="evidence" value="ECO:0007669"/>
    <property type="project" value="UniProtKB-KW"/>
</dbReference>
<dbReference type="SUPFAM" id="SSF46785">
    <property type="entry name" value="Winged helix' DNA-binding domain"/>
    <property type="match status" value="1"/>
</dbReference>
<dbReference type="PANTHER" id="PTHR38445:SF7">
    <property type="entry name" value="GNTR-FAMILY TRANSCRIPTIONAL REGULATOR"/>
    <property type="match status" value="1"/>
</dbReference>
<evidence type="ECO:0000256" key="2">
    <source>
        <dbReference type="ARBA" id="ARBA00023125"/>
    </source>
</evidence>
<evidence type="ECO:0000259" key="4">
    <source>
        <dbReference type="PROSITE" id="PS50949"/>
    </source>
</evidence>
<dbReference type="SMART" id="SM00345">
    <property type="entry name" value="HTH_GNTR"/>
    <property type="match status" value="1"/>
</dbReference>
<evidence type="ECO:0000256" key="3">
    <source>
        <dbReference type="ARBA" id="ARBA00023163"/>
    </source>
</evidence>
<evidence type="ECO:0000256" key="1">
    <source>
        <dbReference type="ARBA" id="ARBA00023015"/>
    </source>
</evidence>
<dbReference type="EMBL" id="CP048000">
    <property type="protein sequence ID" value="QHQ63000.1"/>
    <property type="molecule type" value="Genomic_DNA"/>
</dbReference>
<dbReference type="Pfam" id="PF00392">
    <property type="entry name" value="GntR"/>
    <property type="match status" value="1"/>
</dbReference>
<keyword evidence="3" id="KW-0804">Transcription</keyword>
<feature type="domain" description="HTH gntR-type" evidence="4">
    <location>
        <begin position="11"/>
        <end position="79"/>
    </location>
</feature>
<keyword evidence="1" id="KW-0805">Transcription regulation</keyword>
<gene>
    <name evidence="5" type="ORF">Ana3638_21270</name>
</gene>
<evidence type="ECO:0000313" key="5">
    <source>
        <dbReference type="EMBL" id="QHQ63000.1"/>
    </source>
</evidence>
<keyword evidence="6" id="KW-1185">Reference proteome</keyword>
<dbReference type="CDD" id="cd07377">
    <property type="entry name" value="WHTH_GntR"/>
    <property type="match status" value="1"/>
</dbReference>
<keyword evidence="2" id="KW-0238">DNA-binding</keyword>
<dbReference type="InterPro" id="IPR036388">
    <property type="entry name" value="WH-like_DNA-bd_sf"/>
</dbReference>
<organism evidence="5 6">
    <name type="scientific">Anaerocolumna sedimenticola</name>
    <dbReference type="NCBI Taxonomy" id="2696063"/>
    <lineage>
        <taxon>Bacteria</taxon>
        <taxon>Bacillati</taxon>
        <taxon>Bacillota</taxon>
        <taxon>Clostridia</taxon>
        <taxon>Lachnospirales</taxon>
        <taxon>Lachnospiraceae</taxon>
        <taxon>Anaerocolumna</taxon>
    </lineage>
</organism>
<sequence length="122" mass="13871">MEIIISFKSSVPIYEQIINQVKDAVLKGDLKEGEILPSVRGLAKDLGVGILTVQKAYDALQKDKIIESVKGKGNFVRCEYFNKIEDEQIQIFESHAEELVLEAKRRGYSKDDVLKLIEILFE</sequence>
<reference evidence="5 6" key="1">
    <citation type="submission" date="2020-01" db="EMBL/GenBank/DDBJ databases">
        <title>Genome analysis of Anaerocolumna sp. CBA3638.</title>
        <authorList>
            <person name="Kim J."/>
            <person name="Roh S.W."/>
        </authorList>
    </citation>
    <scope>NUCLEOTIDE SEQUENCE [LARGE SCALE GENOMIC DNA]</scope>
    <source>
        <strain evidence="5 6">CBA3638</strain>
    </source>
</reference>
<dbReference type="RefSeq" id="WP_161839822.1">
    <property type="nucleotide sequence ID" value="NZ_CP048000.1"/>
</dbReference>
<dbReference type="Gene3D" id="1.10.10.10">
    <property type="entry name" value="Winged helix-like DNA-binding domain superfamily/Winged helix DNA-binding domain"/>
    <property type="match status" value="1"/>
</dbReference>
<dbReference type="PANTHER" id="PTHR38445">
    <property type="entry name" value="HTH-TYPE TRANSCRIPTIONAL REPRESSOR YTRA"/>
    <property type="match status" value="1"/>
</dbReference>
<protein>
    <submittedName>
        <fullName evidence="5">GntR family transcriptional regulator</fullName>
    </submittedName>
</protein>
<dbReference type="KEGG" id="anr:Ana3638_21270"/>
<accession>A0A6P1TP11</accession>
<dbReference type="AlphaFoldDB" id="A0A6P1TP11"/>
<evidence type="ECO:0000313" key="6">
    <source>
        <dbReference type="Proteomes" id="UP000464314"/>
    </source>
</evidence>
<dbReference type="InterPro" id="IPR000524">
    <property type="entry name" value="Tscrpt_reg_HTH_GntR"/>
</dbReference>